<gene>
    <name evidence="2" type="ORF">METZ01_LOCUS197416</name>
</gene>
<accession>A0A382E2G4</accession>
<reference evidence="2" key="1">
    <citation type="submission" date="2018-05" db="EMBL/GenBank/DDBJ databases">
        <authorList>
            <person name="Lanie J.A."/>
            <person name="Ng W.-L."/>
            <person name="Kazmierczak K.M."/>
            <person name="Andrzejewski T.M."/>
            <person name="Davidsen T.M."/>
            <person name="Wayne K.J."/>
            <person name="Tettelin H."/>
            <person name="Glass J.I."/>
            <person name="Rusch D."/>
            <person name="Podicherti R."/>
            <person name="Tsui H.-C.T."/>
            <person name="Winkler M.E."/>
        </authorList>
    </citation>
    <scope>NUCLEOTIDE SEQUENCE</scope>
</reference>
<dbReference type="SMART" id="SM00028">
    <property type="entry name" value="TPR"/>
    <property type="match status" value="1"/>
</dbReference>
<proteinExistence type="predicted"/>
<evidence type="ECO:0000313" key="2">
    <source>
        <dbReference type="EMBL" id="SVB44562.1"/>
    </source>
</evidence>
<dbReference type="AlphaFoldDB" id="A0A382E2G4"/>
<feature type="transmembrane region" description="Helical" evidence="1">
    <location>
        <begin position="126"/>
        <end position="144"/>
    </location>
</feature>
<keyword evidence="1" id="KW-1133">Transmembrane helix</keyword>
<dbReference type="PROSITE" id="PS50293">
    <property type="entry name" value="TPR_REGION"/>
    <property type="match status" value="1"/>
</dbReference>
<organism evidence="2">
    <name type="scientific">marine metagenome</name>
    <dbReference type="NCBI Taxonomy" id="408172"/>
    <lineage>
        <taxon>unclassified sequences</taxon>
        <taxon>metagenomes</taxon>
        <taxon>ecological metagenomes</taxon>
    </lineage>
</organism>
<keyword evidence="1" id="KW-0812">Transmembrane</keyword>
<dbReference type="InterPro" id="IPR011990">
    <property type="entry name" value="TPR-like_helical_dom_sf"/>
</dbReference>
<sequence length="216" mass="25077">MESGQYEKAVSMFETILNQGIFHEDLYYNLGNSYFRLGSYGHSIWAYEKAMELNPLDADAKFNLSLANTHVKDRIFVPETLFLLKWYRFFKSSLTFSQFLSISALFILLASIYYLVINVFRINFNWLPLQVFLFSGFILHGVLLDKYWDISEQNEGIITAFEVTAFSGPFVRSDAVLFKIHEGIKVSIDHDQGDWVEISLLDGKKGWIKLNQLRLL</sequence>
<dbReference type="Gene3D" id="1.25.40.10">
    <property type="entry name" value="Tetratricopeptide repeat domain"/>
    <property type="match status" value="1"/>
</dbReference>
<name>A0A382E2G4_9ZZZZ</name>
<dbReference type="SUPFAM" id="SSF48452">
    <property type="entry name" value="TPR-like"/>
    <property type="match status" value="1"/>
</dbReference>
<dbReference type="PROSITE" id="PS50005">
    <property type="entry name" value="TPR"/>
    <property type="match status" value="1"/>
</dbReference>
<dbReference type="InterPro" id="IPR019734">
    <property type="entry name" value="TPR_rpt"/>
</dbReference>
<dbReference type="EMBL" id="UINC01042226">
    <property type="protein sequence ID" value="SVB44562.1"/>
    <property type="molecule type" value="Genomic_DNA"/>
</dbReference>
<feature type="transmembrane region" description="Helical" evidence="1">
    <location>
        <begin position="99"/>
        <end position="120"/>
    </location>
</feature>
<dbReference type="Pfam" id="PF13181">
    <property type="entry name" value="TPR_8"/>
    <property type="match status" value="1"/>
</dbReference>
<protein>
    <submittedName>
        <fullName evidence="2">Uncharacterized protein</fullName>
    </submittedName>
</protein>
<keyword evidence="1" id="KW-0472">Membrane</keyword>
<evidence type="ECO:0000256" key="1">
    <source>
        <dbReference type="SAM" id="Phobius"/>
    </source>
</evidence>